<name>A0A834A2T5_9CHIR</name>
<dbReference type="Proteomes" id="UP000664940">
    <property type="component" value="Unassembled WGS sequence"/>
</dbReference>
<accession>A0A834A2T5</accession>
<dbReference type="InterPro" id="IPR012258">
    <property type="entry name" value="Acyl-CoA_oxidase"/>
</dbReference>
<evidence type="ECO:0000313" key="4">
    <source>
        <dbReference type="EMBL" id="KAF6101851.1"/>
    </source>
</evidence>
<gene>
    <name evidence="4" type="ORF">HJG60_000211</name>
</gene>
<dbReference type="GO" id="GO:0033540">
    <property type="term" value="P:fatty acid beta-oxidation using acyl-CoA oxidase"/>
    <property type="evidence" value="ECO:0007669"/>
    <property type="project" value="TreeGrafter"/>
</dbReference>
<keyword evidence="2" id="KW-0285">Flavoprotein</keyword>
<dbReference type="AlphaFoldDB" id="A0A834A2T5"/>
<dbReference type="GO" id="GO:0071949">
    <property type="term" value="F:FAD binding"/>
    <property type="evidence" value="ECO:0007669"/>
    <property type="project" value="InterPro"/>
</dbReference>
<evidence type="ECO:0000256" key="2">
    <source>
        <dbReference type="ARBA" id="ARBA00022630"/>
    </source>
</evidence>
<comment type="caution">
    <text evidence="4">The sequence shown here is derived from an EMBL/GenBank/DDBJ whole genome shotgun (WGS) entry which is preliminary data.</text>
</comment>
<keyword evidence="3" id="KW-0274">FAD</keyword>
<dbReference type="SUPFAM" id="SSF56645">
    <property type="entry name" value="Acyl-CoA dehydrogenase NM domain-like"/>
    <property type="match status" value="1"/>
</dbReference>
<dbReference type="Gene3D" id="2.40.110.10">
    <property type="entry name" value="Butyryl-CoA Dehydrogenase, subunit A, domain 2"/>
    <property type="match status" value="1"/>
</dbReference>
<organism evidence="4 5">
    <name type="scientific">Phyllostomus discolor</name>
    <name type="common">pale spear-nosed bat</name>
    <dbReference type="NCBI Taxonomy" id="89673"/>
    <lineage>
        <taxon>Eukaryota</taxon>
        <taxon>Metazoa</taxon>
        <taxon>Chordata</taxon>
        <taxon>Craniata</taxon>
        <taxon>Vertebrata</taxon>
        <taxon>Euteleostomi</taxon>
        <taxon>Mammalia</taxon>
        <taxon>Eutheria</taxon>
        <taxon>Laurasiatheria</taxon>
        <taxon>Chiroptera</taxon>
        <taxon>Yangochiroptera</taxon>
        <taxon>Phyllostomidae</taxon>
        <taxon>Phyllostominae</taxon>
        <taxon>Phyllostomus</taxon>
    </lineage>
</organism>
<comment type="cofactor">
    <cofactor evidence="1">
        <name>FAD</name>
        <dbReference type="ChEBI" id="CHEBI:57692"/>
    </cofactor>
</comment>
<dbReference type="PANTHER" id="PTHR10909">
    <property type="entry name" value="ELECTRON TRANSPORT OXIDOREDUCTASE"/>
    <property type="match status" value="1"/>
</dbReference>
<reference evidence="4 5" key="1">
    <citation type="journal article" date="2020" name="Nature">
        <title>Six reference-quality genomes reveal evolution of bat adaptations.</title>
        <authorList>
            <person name="Jebb D."/>
            <person name="Huang Z."/>
            <person name="Pippel M."/>
            <person name="Hughes G.M."/>
            <person name="Lavrichenko K."/>
            <person name="Devanna P."/>
            <person name="Winkler S."/>
            <person name="Jermiin L.S."/>
            <person name="Skirmuntt E.C."/>
            <person name="Katzourakis A."/>
            <person name="Burkitt-Gray L."/>
            <person name="Ray D.A."/>
            <person name="Sullivan K.A.M."/>
            <person name="Roscito J.G."/>
            <person name="Kirilenko B.M."/>
            <person name="Davalos L.M."/>
            <person name="Corthals A.P."/>
            <person name="Power M.L."/>
            <person name="Jones G."/>
            <person name="Ransome R.D."/>
            <person name="Dechmann D.K.N."/>
            <person name="Locatelli A.G."/>
            <person name="Puechmaille S.J."/>
            <person name="Fedrigo O."/>
            <person name="Jarvis E.D."/>
            <person name="Hiller M."/>
            <person name="Vernes S.C."/>
            <person name="Myers E.W."/>
            <person name="Teeling E.C."/>
        </authorList>
    </citation>
    <scope>NUCLEOTIDE SEQUENCE [LARGE SCALE GENOMIC DNA]</scope>
    <source>
        <strain evidence="4">Bat1K_MPI-CBG_1</strain>
    </source>
</reference>
<evidence type="ECO:0000313" key="5">
    <source>
        <dbReference type="Proteomes" id="UP000664940"/>
    </source>
</evidence>
<dbReference type="GO" id="GO:0005504">
    <property type="term" value="F:fatty acid binding"/>
    <property type="evidence" value="ECO:0007669"/>
    <property type="project" value="TreeGrafter"/>
</dbReference>
<protein>
    <submittedName>
        <fullName evidence="4">Acyl-CoA oxidase like</fullName>
    </submittedName>
</protein>
<evidence type="ECO:0000256" key="3">
    <source>
        <dbReference type="ARBA" id="ARBA00022827"/>
    </source>
</evidence>
<dbReference type="PANTHER" id="PTHR10909:SF352">
    <property type="entry name" value="ACYL-COENZYME A OXIDASE-LIKE PROTEIN"/>
    <property type="match status" value="1"/>
</dbReference>
<dbReference type="EMBL" id="JABVXQ010000006">
    <property type="protein sequence ID" value="KAF6101851.1"/>
    <property type="molecule type" value="Genomic_DNA"/>
</dbReference>
<dbReference type="GO" id="GO:0005777">
    <property type="term" value="C:peroxisome"/>
    <property type="evidence" value="ECO:0007669"/>
    <property type="project" value="InterPro"/>
</dbReference>
<dbReference type="InterPro" id="IPR046373">
    <property type="entry name" value="Acyl-CoA_Oxase/DH_mid-dom_sf"/>
</dbReference>
<sequence>MLRMYTGNAMYGNYAMVFTQLVVHGRSQGPHCFIAPVRNENGSLYPGVTMVDMTYKESLHGVVNGILIFDKVQVPRDHLLDKFGSMAPDGQCHSPTKNKNERFSAMLAALTPSRLAMTFQAVGTMQVVDADFIYLTVHSLHVPVWTVIPGAELPDAPLV</sequence>
<evidence type="ECO:0000256" key="1">
    <source>
        <dbReference type="ARBA" id="ARBA00001974"/>
    </source>
</evidence>
<dbReference type="GO" id="GO:0055088">
    <property type="term" value="P:lipid homeostasis"/>
    <property type="evidence" value="ECO:0007669"/>
    <property type="project" value="TreeGrafter"/>
</dbReference>
<dbReference type="InterPro" id="IPR009100">
    <property type="entry name" value="AcylCoA_DH/oxidase_NM_dom_sf"/>
</dbReference>
<proteinExistence type="predicted"/>
<dbReference type="GO" id="GO:0003997">
    <property type="term" value="F:acyl-CoA oxidase activity"/>
    <property type="evidence" value="ECO:0007669"/>
    <property type="project" value="InterPro"/>
</dbReference>